<keyword evidence="3" id="KW-1185">Reference proteome</keyword>
<dbReference type="EMBL" id="OZ026884">
    <property type="protein sequence ID" value="CAL1238793.1"/>
    <property type="molecule type" value="Genomic_DNA"/>
</dbReference>
<evidence type="ECO:0008006" key="4">
    <source>
        <dbReference type="Google" id="ProtNLM"/>
    </source>
</evidence>
<sequence>MMPGPHRQGSAPGGGTVCGRWTLLLGAVFLGASPLTGAEWLRFEPVPVFEDEPPGGRGGPRSSPPAATLDRPRAPEAPEAKPASPPLSPAKGAPRASPSRRSDPPVPAADLPATVGFDPYVLGAAALAVLGWWVRRGNGKASAAPPTNGTAATKVTRYLQRRDAEAPSAGPETGVARYLRTRRQREG</sequence>
<accession>A0ABP1C3Q8</accession>
<dbReference type="RefSeq" id="WP_348758407.1">
    <property type="nucleotide sequence ID" value="NZ_OZ026884.1"/>
</dbReference>
<proteinExistence type="predicted"/>
<gene>
    <name evidence="2" type="ORF">MECH1_V1_0005</name>
</gene>
<organism evidence="2 3">
    <name type="scientific">Candidatus Methylocalor cossyra</name>
    <dbReference type="NCBI Taxonomy" id="3108543"/>
    <lineage>
        <taxon>Bacteria</taxon>
        <taxon>Pseudomonadati</taxon>
        <taxon>Pseudomonadota</taxon>
        <taxon>Gammaproteobacteria</taxon>
        <taxon>Methylococcales</taxon>
        <taxon>Methylococcaceae</taxon>
        <taxon>Candidatus Methylocalor</taxon>
    </lineage>
</organism>
<evidence type="ECO:0000313" key="3">
    <source>
        <dbReference type="Proteomes" id="UP001497493"/>
    </source>
</evidence>
<feature type="region of interest" description="Disordered" evidence="1">
    <location>
        <begin position="162"/>
        <end position="187"/>
    </location>
</feature>
<dbReference type="Proteomes" id="UP001497493">
    <property type="component" value="Chromosome"/>
</dbReference>
<evidence type="ECO:0000313" key="2">
    <source>
        <dbReference type="EMBL" id="CAL1238793.1"/>
    </source>
</evidence>
<name>A0ABP1C3Q8_9GAMM</name>
<feature type="compositionally biased region" description="Low complexity" evidence="1">
    <location>
        <begin position="89"/>
        <end position="99"/>
    </location>
</feature>
<feature type="region of interest" description="Disordered" evidence="1">
    <location>
        <begin position="49"/>
        <end position="110"/>
    </location>
</feature>
<feature type="compositionally biased region" description="Basic and acidic residues" evidence="1">
    <location>
        <begin position="70"/>
        <end position="79"/>
    </location>
</feature>
<protein>
    <recommendedName>
        <fullName evidence="4">PEP-CTERM sorting domain-containing protein</fullName>
    </recommendedName>
</protein>
<evidence type="ECO:0000256" key="1">
    <source>
        <dbReference type="SAM" id="MobiDB-lite"/>
    </source>
</evidence>
<reference evidence="2 3" key="1">
    <citation type="submission" date="2024-04" db="EMBL/GenBank/DDBJ databases">
        <authorList>
            <person name="Cremers G."/>
        </authorList>
    </citation>
    <scope>NUCLEOTIDE SEQUENCE [LARGE SCALE GENOMIC DNA]</scope>
    <source>
        <strain evidence="2">MeCH1-AG</strain>
    </source>
</reference>